<dbReference type="InterPro" id="IPR004556">
    <property type="entry name" value="HemK-like"/>
</dbReference>
<organism evidence="8 9">
    <name type="scientific">Pseudochelatococcus lubricantis</name>
    <dbReference type="NCBI Taxonomy" id="1538102"/>
    <lineage>
        <taxon>Bacteria</taxon>
        <taxon>Pseudomonadati</taxon>
        <taxon>Pseudomonadota</taxon>
        <taxon>Alphaproteobacteria</taxon>
        <taxon>Hyphomicrobiales</taxon>
        <taxon>Chelatococcaceae</taxon>
        <taxon>Pseudochelatococcus</taxon>
    </lineage>
</organism>
<feature type="binding site" evidence="5">
    <location>
        <position position="197"/>
    </location>
    <ligand>
        <name>S-adenosyl-L-methionine</name>
        <dbReference type="ChEBI" id="CHEBI:59789"/>
    </ligand>
</feature>
<comment type="caution">
    <text evidence="8">The sequence shown here is derived from an EMBL/GenBank/DDBJ whole genome shotgun (WGS) entry which is preliminary data.</text>
</comment>
<sequence>MTQPTSRAQALKRLTADLREAGIDTAALDARILLKAAANLSTADLYAWPDAPLGDAALARLAAMARRRRAREPVARILGQWEFWGLPFTLSPATLVPRPETEFVVEAAVAEHGRIAAARGDSPVTFVDLGTGSGCIAVAVAHELPAARGIAVDLAPDAARVARDNARRNGVAERLSIIAGSWGSALADSSADMILSNPPYIETLDVEGLEPDVRDYDPHLALDGGADGLDAYRQIFADARRLLRADGAVIVEFGRGQAASVADIARAQGLSARPPLADLSGIERVIVATLI</sequence>
<evidence type="ECO:0000256" key="3">
    <source>
        <dbReference type="ARBA" id="ARBA00022691"/>
    </source>
</evidence>
<accession>A0ABX0V438</accession>
<dbReference type="NCBIfam" id="TIGR03534">
    <property type="entry name" value="RF_mod_PrmC"/>
    <property type="match status" value="1"/>
</dbReference>
<keyword evidence="2 5" id="KW-0808">Transferase</keyword>
<proteinExistence type="inferred from homology"/>
<dbReference type="SUPFAM" id="SSF53335">
    <property type="entry name" value="S-adenosyl-L-methionine-dependent methyltransferases"/>
    <property type="match status" value="1"/>
</dbReference>
<dbReference type="PANTHER" id="PTHR18895:SF74">
    <property type="entry name" value="MTRF1L RELEASE FACTOR GLUTAMINE METHYLTRANSFERASE"/>
    <property type="match status" value="1"/>
</dbReference>
<dbReference type="InterPro" id="IPR040758">
    <property type="entry name" value="PrmC_N"/>
</dbReference>
<dbReference type="InterPro" id="IPR002052">
    <property type="entry name" value="DNA_methylase_N6_adenine_CS"/>
</dbReference>
<keyword evidence="3 5" id="KW-0949">S-adenosyl-L-methionine</keyword>
<dbReference type="EMBL" id="JAASQI010000008">
    <property type="protein sequence ID" value="NIJ59353.1"/>
    <property type="molecule type" value="Genomic_DNA"/>
</dbReference>
<gene>
    <name evidence="5" type="primary">prmC</name>
    <name evidence="8" type="ORF">FHS82_003208</name>
</gene>
<dbReference type="InterPro" id="IPR050320">
    <property type="entry name" value="N5-glutamine_MTase"/>
</dbReference>
<keyword evidence="9" id="KW-1185">Reference proteome</keyword>
<dbReference type="InterPro" id="IPR029063">
    <property type="entry name" value="SAM-dependent_MTases_sf"/>
</dbReference>
<evidence type="ECO:0000256" key="5">
    <source>
        <dbReference type="HAMAP-Rule" id="MF_02126"/>
    </source>
</evidence>
<feature type="binding site" evidence="5">
    <location>
        <position position="153"/>
    </location>
    <ligand>
        <name>S-adenosyl-L-methionine</name>
        <dbReference type="ChEBI" id="CHEBI:59789"/>
    </ligand>
</feature>
<dbReference type="PANTHER" id="PTHR18895">
    <property type="entry name" value="HEMK METHYLTRANSFERASE"/>
    <property type="match status" value="1"/>
</dbReference>
<evidence type="ECO:0000256" key="2">
    <source>
        <dbReference type="ARBA" id="ARBA00022679"/>
    </source>
</evidence>
<protein>
    <recommendedName>
        <fullName evidence="5">Release factor glutamine methyltransferase</fullName>
        <shortName evidence="5">RF MTase</shortName>
        <ecNumber evidence="5">2.1.1.297</ecNumber>
    </recommendedName>
    <alternativeName>
        <fullName evidence="5">N5-glutamine methyltransferase PrmC</fullName>
    </alternativeName>
    <alternativeName>
        <fullName evidence="5">Protein-(glutamine-N5) MTase PrmC</fullName>
    </alternativeName>
    <alternativeName>
        <fullName evidence="5">Protein-glutamine N-methyltransferase PrmC</fullName>
    </alternativeName>
</protein>
<keyword evidence="1 5" id="KW-0489">Methyltransferase</keyword>
<feature type="domain" description="Methyltransferase small" evidence="6">
    <location>
        <begin position="126"/>
        <end position="205"/>
    </location>
</feature>
<dbReference type="GO" id="GO:0102559">
    <property type="term" value="F:peptide chain release factor N(5)-glutamine methyltransferase activity"/>
    <property type="evidence" value="ECO:0007669"/>
    <property type="project" value="UniProtKB-EC"/>
</dbReference>
<dbReference type="NCBIfam" id="TIGR00536">
    <property type="entry name" value="hemK_fam"/>
    <property type="match status" value="1"/>
</dbReference>
<dbReference type="PROSITE" id="PS00092">
    <property type="entry name" value="N6_MTASE"/>
    <property type="match status" value="1"/>
</dbReference>
<dbReference type="HAMAP" id="MF_02126">
    <property type="entry name" value="RF_methyltr_PrmC"/>
    <property type="match status" value="1"/>
</dbReference>
<dbReference type="Pfam" id="PF17827">
    <property type="entry name" value="PrmC_N"/>
    <property type="match status" value="1"/>
</dbReference>
<comment type="function">
    <text evidence="5">Methylates the class 1 translation termination release factors RF1/PrfA and RF2/PrfB on the glutamine residue of the universally conserved GGQ motif.</text>
</comment>
<evidence type="ECO:0000313" key="9">
    <source>
        <dbReference type="Proteomes" id="UP001429580"/>
    </source>
</evidence>
<reference evidence="8 9" key="1">
    <citation type="submission" date="2020-03" db="EMBL/GenBank/DDBJ databases">
        <title>Genomic Encyclopedia of Type Strains, Phase IV (KMG-IV): sequencing the most valuable type-strain genomes for metagenomic binning, comparative biology and taxonomic classification.</title>
        <authorList>
            <person name="Goeker M."/>
        </authorList>
    </citation>
    <scope>NUCLEOTIDE SEQUENCE [LARGE SCALE GENOMIC DNA]</scope>
    <source>
        <strain evidence="8 9">DSM 103870</strain>
    </source>
</reference>
<evidence type="ECO:0000259" key="6">
    <source>
        <dbReference type="Pfam" id="PF05175"/>
    </source>
</evidence>
<feature type="binding site" evidence="5">
    <location>
        <begin position="197"/>
        <end position="200"/>
    </location>
    <ligand>
        <name>substrate</name>
    </ligand>
</feature>
<evidence type="ECO:0000313" key="8">
    <source>
        <dbReference type="EMBL" id="NIJ59353.1"/>
    </source>
</evidence>
<name>A0ABX0V438_9HYPH</name>
<dbReference type="Gene3D" id="3.40.50.150">
    <property type="entry name" value="Vaccinia Virus protein VP39"/>
    <property type="match status" value="1"/>
</dbReference>
<dbReference type="Pfam" id="PF05175">
    <property type="entry name" value="MTS"/>
    <property type="match status" value="1"/>
</dbReference>
<dbReference type="Gene3D" id="1.10.8.10">
    <property type="entry name" value="DNA helicase RuvA subunit, C-terminal domain"/>
    <property type="match status" value="1"/>
</dbReference>
<dbReference type="GO" id="GO:0032259">
    <property type="term" value="P:methylation"/>
    <property type="evidence" value="ECO:0007669"/>
    <property type="project" value="UniProtKB-KW"/>
</dbReference>
<evidence type="ECO:0000259" key="7">
    <source>
        <dbReference type="Pfam" id="PF17827"/>
    </source>
</evidence>
<dbReference type="EC" id="2.1.1.297" evidence="5"/>
<dbReference type="CDD" id="cd02440">
    <property type="entry name" value="AdoMet_MTases"/>
    <property type="match status" value="1"/>
</dbReference>
<dbReference type="InterPro" id="IPR007848">
    <property type="entry name" value="Small_mtfrase_dom"/>
</dbReference>
<feature type="binding site" evidence="5">
    <location>
        <position position="182"/>
    </location>
    <ligand>
        <name>S-adenosyl-L-methionine</name>
        <dbReference type="ChEBI" id="CHEBI:59789"/>
    </ligand>
</feature>
<dbReference type="Proteomes" id="UP001429580">
    <property type="component" value="Unassembled WGS sequence"/>
</dbReference>
<feature type="domain" description="Release factor glutamine methyltransferase N-terminal" evidence="7">
    <location>
        <begin position="9"/>
        <end position="79"/>
    </location>
</feature>
<dbReference type="InterPro" id="IPR019874">
    <property type="entry name" value="RF_methyltr_PrmC"/>
</dbReference>
<dbReference type="RefSeq" id="WP_166954590.1">
    <property type="nucleotide sequence ID" value="NZ_JAASQI010000008.1"/>
</dbReference>
<comment type="catalytic activity">
    <reaction evidence="4 5">
        <text>L-glutaminyl-[peptide chain release factor] + S-adenosyl-L-methionine = N(5)-methyl-L-glutaminyl-[peptide chain release factor] + S-adenosyl-L-homocysteine + H(+)</text>
        <dbReference type="Rhea" id="RHEA:42896"/>
        <dbReference type="Rhea" id="RHEA-COMP:10271"/>
        <dbReference type="Rhea" id="RHEA-COMP:10272"/>
        <dbReference type="ChEBI" id="CHEBI:15378"/>
        <dbReference type="ChEBI" id="CHEBI:30011"/>
        <dbReference type="ChEBI" id="CHEBI:57856"/>
        <dbReference type="ChEBI" id="CHEBI:59789"/>
        <dbReference type="ChEBI" id="CHEBI:61891"/>
        <dbReference type="EC" id="2.1.1.297"/>
    </reaction>
</comment>
<evidence type="ECO:0000256" key="4">
    <source>
        <dbReference type="ARBA" id="ARBA00048391"/>
    </source>
</evidence>
<feature type="binding site" evidence="5">
    <location>
        <begin position="130"/>
        <end position="134"/>
    </location>
    <ligand>
        <name>S-adenosyl-L-methionine</name>
        <dbReference type="ChEBI" id="CHEBI:59789"/>
    </ligand>
</feature>
<comment type="similarity">
    <text evidence="5">Belongs to the protein N5-glutamine methyltransferase family. PrmC subfamily.</text>
</comment>
<evidence type="ECO:0000256" key="1">
    <source>
        <dbReference type="ARBA" id="ARBA00022603"/>
    </source>
</evidence>